<organism evidence="1">
    <name type="scientific">Streptomyces sp. R11</name>
    <dbReference type="NCBI Taxonomy" id="3238625"/>
    <lineage>
        <taxon>Bacteria</taxon>
        <taxon>Bacillati</taxon>
        <taxon>Actinomycetota</taxon>
        <taxon>Actinomycetes</taxon>
        <taxon>Kitasatosporales</taxon>
        <taxon>Streptomycetaceae</taxon>
        <taxon>Streptomyces</taxon>
    </lineage>
</organism>
<dbReference type="EMBL" id="CP163432">
    <property type="protein sequence ID" value="XDQ14533.1"/>
    <property type="molecule type" value="Genomic_DNA"/>
</dbReference>
<dbReference type="RefSeq" id="WP_369274495.1">
    <property type="nucleotide sequence ID" value="NZ_CP163432.1"/>
</dbReference>
<accession>A0AB39N7W6</accession>
<protein>
    <submittedName>
        <fullName evidence="1">Uncharacterized protein</fullName>
    </submittedName>
</protein>
<gene>
    <name evidence="1" type="ORF">AB5J55_35260</name>
</gene>
<sequence length="50" mass="5701">MAKRQKKTNPNDVDELQLTVDPFTGLPALTVVPRTTPIPEKKSRRGRRSR</sequence>
<name>A0AB39N7W6_9ACTN</name>
<proteinExistence type="predicted"/>
<reference evidence="1" key="1">
    <citation type="submission" date="2024-07" db="EMBL/GenBank/DDBJ databases">
        <authorList>
            <person name="Yu S.T."/>
        </authorList>
    </citation>
    <scope>NUCLEOTIDE SEQUENCE</scope>
    <source>
        <strain evidence="1">R11</strain>
    </source>
</reference>
<dbReference type="AlphaFoldDB" id="A0AB39N7W6"/>
<evidence type="ECO:0000313" key="1">
    <source>
        <dbReference type="EMBL" id="XDQ14533.1"/>
    </source>
</evidence>